<dbReference type="GeneID" id="25981789"/>
<feature type="region of interest" description="Disordered" evidence="1">
    <location>
        <begin position="62"/>
        <end position="244"/>
    </location>
</feature>
<keyword evidence="4" id="KW-1185">Reference proteome</keyword>
<dbReference type="RefSeq" id="XP_014171180.1">
    <property type="nucleotide sequence ID" value="XM_014315705.1"/>
</dbReference>
<sequence length="432" mass="46750">MTANHTSGLVLLSRTLADHFTTPTASTFAASRNGSHEYACDEGDILDDLVGPTHSRPRLLRPTIHDVDDEDSVSTCSSVTAGADNDKSSVSSRGRSQYSDITSVTSISESGSVAPSKAIGGGLPSNAGAGGGGRNGRRRRRRNNRGQSSVAASEAASETAYKTASVADSVTPNELKSRNNKTRSAKTATVKTNSRNRDVKSANPGRDSSPGPVVRRSRNATNGPYSHEAASTRDSNNKPRRSRHPRLIIGLDLDAEMELKSKVQGDICLTLVMEEEAKRAPRKSPELRLKKTNNGRLVAEEDDRYEDADDVESEDESELEDSVKIKGLTEKTKTKSTERQSKESAQEPKPAPSNTDNGDRQAGSTRKGRREICHMRIGRFNLSRRWWMDGFELIGRVPPPVIVFTVASLPVVGFAAGWIASSQWNTGSMVCV</sequence>
<dbReference type="EMBL" id="GL629788">
    <property type="protein sequence ID" value="EFX01698.1"/>
    <property type="molecule type" value="Genomic_DNA"/>
</dbReference>
<feature type="compositionally biased region" description="Basic and acidic residues" evidence="1">
    <location>
        <begin position="276"/>
        <end position="289"/>
    </location>
</feature>
<evidence type="ECO:0000313" key="4">
    <source>
        <dbReference type="Proteomes" id="UP000007796"/>
    </source>
</evidence>
<organism evidence="4">
    <name type="scientific">Grosmannia clavigera (strain kw1407 / UAMH 11150)</name>
    <name type="common">Blue stain fungus</name>
    <name type="synonym">Graphiocladiella clavigera</name>
    <dbReference type="NCBI Taxonomy" id="655863"/>
    <lineage>
        <taxon>Eukaryota</taxon>
        <taxon>Fungi</taxon>
        <taxon>Dikarya</taxon>
        <taxon>Ascomycota</taxon>
        <taxon>Pezizomycotina</taxon>
        <taxon>Sordariomycetes</taxon>
        <taxon>Sordariomycetidae</taxon>
        <taxon>Ophiostomatales</taxon>
        <taxon>Ophiostomataceae</taxon>
        <taxon>Leptographium</taxon>
    </lineage>
</organism>
<gene>
    <name evidence="3" type="ORF">CMQ_8164</name>
</gene>
<feature type="compositionally biased region" description="Low complexity" evidence="1">
    <location>
        <begin position="88"/>
        <end position="99"/>
    </location>
</feature>
<dbReference type="OrthoDB" id="2873061at2759"/>
<dbReference type="HOGENOM" id="CLU_634689_0_0_1"/>
<dbReference type="AlphaFoldDB" id="F0XKT1"/>
<evidence type="ECO:0000313" key="3">
    <source>
        <dbReference type="EMBL" id="EFX01698.1"/>
    </source>
</evidence>
<protein>
    <submittedName>
        <fullName evidence="3">Uncharacterized protein</fullName>
    </submittedName>
</protein>
<keyword evidence="2" id="KW-1133">Transmembrane helix</keyword>
<keyword evidence="2" id="KW-0812">Transmembrane</keyword>
<keyword evidence="2" id="KW-0472">Membrane</keyword>
<feature type="compositionally biased region" description="Polar residues" evidence="1">
    <location>
        <begin position="100"/>
        <end position="113"/>
    </location>
</feature>
<evidence type="ECO:0000256" key="1">
    <source>
        <dbReference type="SAM" id="MobiDB-lite"/>
    </source>
</evidence>
<feature type="transmembrane region" description="Helical" evidence="2">
    <location>
        <begin position="401"/>
        <end position="420"/>
    </location>
</feature>
<dbReference type="Proteomes" id="UP000007796">
    <property type="component" value="Unassembled WGS sequence"/>
</dbReference>
<feature type="region of interest" description="Disordered" evidence="1">
    <location>
        <begin position="276"/>
        <end position="370"/>
    </location>
</feature>
<dbReference type="InParanoid" id="F0XKT1"/>
<reference evidence="3 4" key="1">
    <citation type="journal article" date="2011" name="Proc. Natl. Acad. Sci. U.S.A.">
        <title>Genome and transcriptome analyses of the mountain pine beetle-fungal symbiont Grosmannia clavigera, a lodgepole pine pathogen.</title>
        <authorList>
            <person name="DiGuistini S."/>
            <person name="Wang Y."/>
            <person name="Liao N.Y."/>
            <person name="Taylor G."/>
            <person name="Tanguay P."/>
            <person name="Feau N."/>
            <person name="Henrissat B."/>
            <person name="Chan S.K."/>
            <person name="Hesse-Orce U."/>
            <person name="Alamouti S.M."/>
            <person name="Tsui C.K.M."/>
            <person name="Docking R.T."/>
            <person name="Levasseur A."/>
            <person name="Haridas S."/>
            <person name="Robertson G."/>
            <person name="Birol I."/>
            <person name="Holt R.A."/>
            <person name="Marra M.A."/>
            <person name="Hamelin R.C."/>
            <person name="Hirst M."/>
            <person name="Jones S.J.M."/>
            <person name="Bohlmann J."/>
            <person name="Breuil C."/>
        </authorList>
    </citation>
    <scope>NUCLEOTIDE SEQUENCE [LARGE SCALE GENOMIC DNA]</scope>
    <source>
        <strain evidence="4">kw1407 / UAMH 11150</strain>
    </source>
</reference>
<feature type="compositionally biased region" description="Acidic residues" evidence="1">
    <location>
        <begin position="300"/>
        <end position="320"/>
    </location>
</feature>
<feature type="compositionally biased region" description="Low complexity" evidence="1">
    <location>
        <begin position="145"/>
        <end position="165"/>
    </location>
</feature>
<feature type="compositionally biased region" description="Basic and acidic residues" evidence="1">
    <location>
        <begin position="321"/>
        <end position="346"/>
    </location>
</feature>
<evidence type="ECO:0000256" key="2">
    <source>
        <dbReference type="SAM" id="Phobius"/>
    </source>
</evidence>
<name>F0XKT1_GROCL</name>
<proteinExistence type="predicted"/>
<feature type="compositionally biased region" description="Gly residues" evidence="1">
    <location>
        <begin position="119"/>
        <end position="134"/>
    </location>
</feature>
<feature type="compositionally biased region" description="Basic residues" evidence="1">
    <location>
        <begin position="135"/>
        <end position="144"/>
    </location>
</feature>
<accession>F0XKT1</accession>